<organism evidence="1 2">
    <name type="scientific">Phanerochaete carnosa (strain HHB-10118-sp)</name>
    <name type="common">White-rot fungus</name>
    <name type="synonym">Peniophora carnosa</name>
    <dbReference type="NCBI Taxonomy" id="650164"/>
    <lineage>
        <taxon>Eukaryota</taxon>
        <taxon>Fungi</taxon>
        <taxon>Dikarya</taxon>
        <taxon>Basidiomycota</taxon>
        <taxon>Agaricomycotina</taxon>
        <taxon>Agaricomycetes</taxon>
        <taxon>Polyporales</taxon>
        <taxon>Phanerochaetaceae</taxon>
        <taxon>Phanerochaete</taxon>
    </lineage>
</organism>
<sequence length="117" mass="12439">MSNQDYYSSQQQYYPPQGVSCPSLFKRQDSLSECRTTSGWLLPAATSASLWPASPASRLLPASAATSDRLCVSVSPSPSPLPVSPANPFWPHDTPLSIDNNRLPRAAAVAAATAVHV</sequence>
<proteinExistence type="predicted"/>
<dbReference type="AlphaFoldDB" id="K5WJJ8"/>
<keyword evidence="2" id="KW-1185">Reference proteome</keyword>
<dbReference type="KEGG" id="pco:PHACADRAFT_263693"/>
<dbReference type="GeneID" id="18918627"/>
<accession>K5WJJ8</accession>
<dbReference type="InParanoid" id="K5WJJ8"/>
<name>K5WJJ8_PHACS</name>
<evidence type="ECO:0000313" key="1">
    <source>
        <dbReference type="EMBL" id="EKM50417.1"/>
    </source>
</evidence>
<dbReference type="HOGENOM" id="CLU_2085613_0_0_1"/>
<dbReference type="Proteomes" id="UP000008370">
    <property type="component" value="Unassembled WGS sequence"/>
</dbReference>
<reference evidence="1 2" key="1">
    <citation type="journal article" date="2012" name="BMC Genomics">
        <title>Comparative genomics of the white-rot fungi, Phanerochaete carnosa and P. chrysosporium, to elucidate the genetic basis of the distinct wood types they colonize.</title>
        <authorList>
            <person name="Suzuki H."/>
            <person name="MacDonald J."/>
            <person name="Syed K."/>
            <person name="Salamov A."/>
            <person name="Hori C."/>
            <person name="Aerts A."/>
            <person name="Henrissat B."/>
            <person name="Wiebenga A."/>
            <person name="vanKuyk P.A."/>
            <person name="Barry K."/>
            <person name="Lindquist E."/>
            <person name="LaButti K."/>
            <person name="Lapidus A."/>
            <person name="Lucas S."/>
            <person name="Coutinho P."/>
            <person name="Gong Y."/>
            <person name="Samejima M."/>
            <person name="Mahadevan R."/>
            <person name="Abou-Zaid M."/>
            <person name="de Vries R.P."/>
            <person name="Igarashi K."/>
            <person name="Yadav J.S."/>
            <person name="Grigoriev I.V."/>
            <person name="Master E.R."/>
        </authorList>
    </citation>
    <scope>NUCLEOTIDE SEQUENCE [LARGE SCALE GENOMIC DNA]</scope>
    <source>
        <strain evidence="1 2">HHB-10118-sp</strain>
    </source>
</reference>
<dbReference type="RefSeq" id="XP_007400689.1">
    <property type="nucleotide sequence ID" value="XM_007400627.1"/>
</dbReference>
<evidence type="ECO:0000313" key="2">
    <source>
        <dbReference type="Proteomes" id="UP000008370"/>
    </source>
</evidence>
<protein>
    <submittedName>
        <fullName evidence="1">Uncharacterized protein</fullName>
    </submittedName>
</protein>
<dbReference type="EMBL" id="JH930478">
    <property type="protein sequence ID" value="EKM50417.1"/>
    <property type="molecule type" value="Genomic_DNA"/>
</dbReference>
<gene>
    <name evidence="1" type="ORF">PHACADRAFT_263693</name>
</gene>